<dbReference type="PANTHER" id="PTHR42976">
    <property type="entry name" value="BIFUNCTIONAL CHITINASE/LYSOZYME-RELATED"/>
    <property type="match status" value="1"/>
</dbReference>
<dbReference type="Gene3D" id="3.20.20.80">
    <property type="entry name" value="Glycosidases"/>
    <property type="match status" value="1"/>
</dbReference>
<dbReference type="InterPro" id="IPR017853">
    <property type="entry name" value="GH"/>
</dbReference>
<keyword evidence="2" id="KW-0472">Membrane</keyword>
<dbReference type="PATRIC" id="fig|582680.6.peg.3381"/>
<feature type="transmembrane region" description="Helical" evidence="2">
    <location>
        <begin position="15"/>
        <end position="40"/>
    </location>
</feature>
<evidence type="ECO:0000256" key="2">
    <source>
        <dbReference type="SAM" id="Phobius"/>
    </source>
</evidence>
<feature type="region of interest" description="Disordered" evidence="1">
    <location>
        <begin position="367"/>
        <end position="405"/>
    </location>
</feature>
<evidence type="ECO:0000256" key="1">
    <source>
        <dbReference type="SAM" id="MobiDB-lite"/>
    </source>
</evidence>
<dbReference type="InterPro" id="IPR052750">
    <property type="entry name" value="GH18_Chitinase"/>
</dbReference>
<protein>
    <submittedName>
        <fullName evidence="3">Putative bifunctional chitinase/lysozyme</fullName>
    </submittedName>
</protein>
<dbReference type="PANTHER" id="PTHR42976:SF1">
    <property type="entry name" value="GH18 DOMAIN-CONTAINING PROTEIN-RELATED"/>
    <property type="match status" value="1"/>
</dbReference>
<evidence type="ECO:0000313" key="4">
    <source>
        <dbReference type="Proteomes" id="UP000033740"/>
    </source>
</evidence>
<dbReference type="STRING" id="582680.RS86_03297"/>
<organism evidence="3 4">
    <name type="scientific">Microbacterium azadirachtae</name>
    <dbReference type="NCBI Taxonomy" id="582680"/>
    <lineage>
        <taxon>Bacteria</taxon>
        <taxon>Bacillati</taxon>
        <taxon>Actinomycetota</taxon>
        <taxon>Actinomycetes</taxon>
        <taxon>Micrococcales</taxon>
        <taxon>Microbacteriaceae</taxon>
        <taxon>Microbacterium</taxon>
    </lineage>
</organism>
<keyword evidence="2" id="KW-1133">Transmembrane helix</keyword>
<dbReference type="SUPFAM" id="SSF51445">
    <property type="entry name" value="(Trans)glycosidases"/>
    <property type="match status" value="1"/>
</dbReference>
<accession>A0A0F0LI27</accession>
<dbReference type="EMBL" id="JYIX01000039">
    <property type="protein sequence ID" value="KJL31181.1"/>
    <property type="molecule type" value="Genomic_DNA"/>
</dbReference>
<dbReference type="AlphaFoldDB" id="A0A0F0LI27"/>
<reference evidence="3 4" key="1">
    <citation type="submission" date="2015-02" db="EMBL/GenBank/DDBJ databases">
        <title>Draft genome sequences of ten Microbacterium spp. with emphasis on heavy metal contaminated environments.</title>
        <authorList>
            <person name="Corretto E."/>
        </authorList>
    </citation>
    <scope>NUCLEOTIDE SEQUENCE [LARGE SCALE GENOMIC DNA]</scope>
    <source>
        <strain evidence="3 4">ARN176</strain>
    </source>
</reference>
<dbReference type="CDD" id="cd06543">
    <property type="entry name" value="GH18_PF-ChiA-like"/>
    <property type="match status" value="1"/>
</dbReference>
<keyword evidence="4" id="KW-1185">Reference proteome</keyword>
<gene>
    <name evidence="3" type="primary">chiA</name>
    <name evidence="3" type="ORF">RS86_03297</name>
</gene>
<proteinExistence type="predicted"/>
<evidence type="ECO:0000313" key="3">
    <source>
        <dbReference type="EMBL" id="KJL31181.1"/>
    </source>
</evidence>
<name>A0A0F0LI27_9MICO</name>
<feature type="compositionally biased region" description="Low complexity" evidence="1">
    <location>
        <begin position="375"/>
        <end position="390"/>
    </location>
</feature>
<dbReference type="RefSeq" id="WP_052680337.1">
    <property type="nucleotide sequence ID" value="NZ_JYIX01000039.1"/>
</dbReference>
<sequence>MTSPSATPSGGRSSVWRVLVGLLVALTVATGIIVVPWFLLRDEAAPGASAGPRWFGGYYDVTAAHPDTAALPGAGSDAVVLAFVTAGPGGACTPTWGGVYSLAEASRALDMDRRIAQKREAGAAVTVSFGGARGTELASACGTVGDLIGAYANVLERYTITTVDLDLENAALGDVVAGDRRAAAIAGLQGRARAKGSDLSVWLTLPSDQEGLGTDGLRAIRQLLQAGVRLAGVNTMTMDYGAPLADRSMAGAAITALTAVHDQLGRLYEDLHLALPAGGAWAIMGATPMIGQNDVHDEVFALDDAATLNAFAQKQRLARVSMWSLNRDRACGADHPDARTASDSCSGIAQGEADFAAVLGRGFAIDPTLAPNPAPTASAAGEATAPFTGSPAPPPASTPAPTRDP</sequence>
<keyword evidence="2" id="KW-0812">Transmembrane</keyword>
<dbReference type="Proteomes" id="UP000033740">
    <property type="component" value="Unassembled WGS sequence"/>
</dbReference>
<comment type="caution">
    <text evidence="3">The sequence shown here is derived from an EMBL/GenBank/DDBJ whole genome shotgun (WGS) entry which is preliminary data.</text>
</comment>